<organism evidence="2 3">
    <name type="scientific">Alkalihalobacillus trypoxylicola</name>
    <dbReference type="NCBI Taxonomy" id="519424"/>
    <lineage>
        <taxon>Bacteria</taxon>
        <taxon>Bacillati</taxon>
        <taxon>Bacillota</taxon>
        <taxon>Bacilli</taxon>
        <taxon>Bacillales</taxon>
        <taxon>Bacillaceae</taxon>
        <taxon>Alkalihalobacillus</taxon>
    </lineage>
</organism>
<dbReference type="EMBL" id="LTAO01000039">
    <property type="protein sequence ID" value="KYG26037.1"/>
    <property type="molecule type" value="Genomic_DNA"/>
</dbReference>
<name>A0A162CQN0_9BACI</name>
<dbReference type="AlphaFoldDB" id="A0A162CQN0"/>
<dbReference type="STRING" id="519424.AZF04_13205"/>
<protein>
    <submittedName>
        <fullName evidence="2">Uncharacterized protein</fullName>
    </submittedName>
</protein>
<sequence>MLSKEKSQKEKLYSPERRAIPGKESKGKALFTRKTNDTRKTVKRKGSIHLKREPHHENGQKEKLYSSK</sequence>
<proteinExistence type="predicted"/>
<gene>
    <name evidence="2" type="ORF">AZF04_13205</name>
</gene>
<evidence type="ECO:0000313" key="3">
    <source>
        <dbReference type="Proteomes" id="UP000075806"/>
    </source>
</evidence>
<comment type="caution">
    <text evidence="2">The sequence shown here is derived from an EMBL/GenBank/DDBJ whole genome shotgun (WGS) entry which is preliminary data.</text>
</comment>
<accession>A0A162CQN0</accession>
<evidence type="ECO:0000256" key="1">
    <source>
        <dbReference type="SAM" id="MobiDB-lite"/>
    </source>
</evidence>
<dbReference type="Proteomes" id="UP000075806">
    <property type="component" value="Unassembled WGS sequence"/>
</dbReference>
<evidence type="ECO:0000313" key="2">
    <source>
        <dbReference type="EMBL" id="KYG26037.1"/>
    </source>
</evidence>
<keyword evidence="3" id="KW-1185">Reference proteome</keyword>
<reference evidence="2" key="1">
    <citation type="submission" date="2016-02" db="EMBL/GenBank/DDBJ databases">
        <title>Genome sequence of Bacillus trypoxylicola KCTC 13244(T).</title>
        <authorList>
            <person name="Jeong H."/>
            <person name="Park S.-H."/>
            <person name="Choi S.-K."/>
        </authorList>
    </citation>
    <scope>NUCLEOTIDE SEQUENCE [LARGE SCALE GENOMIC DNA]</scope>
    <source>
        <strain evidence="2">KCTC 13244</strain>
    </source>
</reference>
<feature type="compositionally biased region" description="Basic and acidic residues" evidence="1">
    <location>
        <begin position="50"/>
        <end position="68"/>
    </location>
</feature>
<feature type="compositionally biased region" description="Basic and acidic residues" evidence="1">
    <location>
        <begin position="1"/>
        <end position="27"/>
    </location>
</feature>
<feature type="region of interest" description="Disordered" evidence="1">
    <location>
        <begin position="1"/>
        <end position="68"/>
    </location>
</feature>